<dbReference type="Pfam" id="PF00675">
    <property type="entry name" value="Peptidase_M16"/>
    <property type="match status" value="1"/>
</dbReference>
<evidence type="ECO:0000259" key="6">
    <source>
        <dbReference type="Pfam" id="PF00675"/>
    </source>
</evidence>
<dbReference type="EMBL" id="JBIPKE010000016">
    <property type="protein sequence ID" value="MFH6983901.1"/>
    <property type="molecule type" value="Genomic_DNA"/>
</dbReference>
<feature type="domain" description="Peptidase M16 N-terminal" evidence="6">
    <location>
        <begin position="18"/>
        <end position="131"/>
    </location>
</feature>
<keyword evidence="4" id="KW-0862">Zinc</keyword>
<organism evidence="8 9">
    <name type="scientific">Marinoscillum luteum</name>
    <dbReference type="NCBI Taxonomy" id="861051"/>
    <lineage>
        <taxon>Bacteria</taxon>
        <taxon>Pseudomonadati</taxon>
        <taxon>Bacteroidota</taxon>
        <taxon>Cytophagia</taxon>
        <taxon>Cytophagales</taxon>
        <taxon>Reichenbachiellaceae</taxon>
        <taxon>Marinoscillum</taxon>
    </lineage>
</organism>
<evidence type="ECO:0000313" key="9">
    <source>
        <dbReference type="Proteomes" id="UP001610063"/>
    </source>
</evidence>
<dbReference type="PANTHER" id="PTHR43690">
    <property type="entry name" value="NARDILYSIN"/>
    <property type="match status" value="1"/>
</dbReference>
<keyword evidence="3" id="KW-0378">Hydrolase</keyword>
<name>A0ABW7N985_9BACT</name>
<dbReference type="Gene3D" id="3.30.830.10">
    <property type="entry name" value="Metalloenzyme, LuxS/M16 peptidase-like"/>
    <property type="match status" value="2"/>
</dbReference>
<evidence type="ECO:0000256" key="3">
    <source>
        <dbReference type="ARBA" id="ARBA00022801"/>
    </source>
</evidence>
<protein>
    <submittedName>
        <fullName evidence="8">M16 family metallopeptidase</fullName>
    </submittedName>
</protein>
<keyword evidence="5" id="KW-0482">Metalloprotease</keyword>
<evidence type="ECO:0000256" key="4">
    <source>
        <dbReference type="ARBA" id="ARBA00022833"/>
    </source>
</evidence>
<dbReference type="Proteomes" id="UP001610063">
    <property type="component" value="Unassembled WGS sequence"/>
</dbReference>
<keyword evidence="2" id="KW-0645">Protease</keyword>
<comment type="caution">
    <text evidence="8">The sequence shown here is derived from an EMBL/GenBank/DDBJ whole genome shotgun (WGS) entry which is preliminary data.</text>
</comment>
<dbReference type="RefSeq" id="WP_395417412.1">
    <property type="nucleotide sequence ID" value="NZ_JBIPKE010000016.1"/>
</dbReference>
<sequence length="412" mass="46227">MVAYKEHTLPNGLQLIVHEDHSSPVVCLNILYKVGSRNELPHKTGFAHLFEHLMFGGSKNVKNFDEPLQAVGGDNNAFTNTDITNYYITIPSANVETAFWLESDRMLSLSFDPEVLEVQRKVVIEEFKQRYLNQPYGDVWLKLRPLAYQKHPYQWPTIGKEISHIEEATMEDVKSFFNAHYHPGNAVLVVAGDISEEKALELTQKWFGEIPGKPMSNGRIEAEPPQTAPRFMEVADNVPADAIYKTYHMPRRLGKAYHAADLLSDILGRGKSAILFNELVKKKPLFSSLSAHVTGSCDPGLLVITGRLLPGVALKDADLAIQEHLEPVKQHIDSELLQKVKNQAEATTVFAEVDLLNRAMGLAYAAFLGDANLINEELGQIKSLEAEDLLESARTILREDNCTTMYYQKRAQ</sequence>
<dbReference type="InterPro" id="IPR050626">
    <property type="entry name" value="Peptidase_M16"/>
</dbReference>
<dbReference type="Pfam" id="PF05193">
    <property type="entry name" value="Peptidase_M16_C"/>
    <property type="match status" value="1"/>
</dbReference>
<proteinExistence type="inferred from homology"/>
<gene>
    <name evidence="8" type="ORF">ACHKAR_10635</name>
</gene>
<dbReference type="InterPro" id="IPR011765">
    <property type="entry name" value="Pept_M16_N"/>
</dbReference>
<dbReference type="InterPro" id="IPR011249">
    <property type="entry name" value="Metalloenz_LuxS/M16"/>
</dbReference>
<evidence type="ECO:0000313" key="8">
    <source>
        <dbReference type="EMBL" id="MFH6983901.1"/>
    </source>
</evidence>
<comment type="similarity">
    <text evidence="1">Belongs to the peptidase M16 family.</text>
</comment>
<dbReference type="InterPro" id="IPR007863">
    <property type="entry name" value="Peptidase_M16_C"/>
</dbReference>
<evidence type="ECO:0000256" key="2">
    <source>
        <dbReference type="ARBA" id="ARBA00022670"/>
    </source>
</evidence>
<evidence type="ECO:0000256" key="1">
    <source>
        <dbReference type="ARBA" id="ARBA00007261"/>
    </source>
</evidence>
<evidence type="ECO:0000256" key="5">
    <source>
        <dbReference type="ARBA" id="ARBA00023049"/>
    </source>
</evidence>
<dbReference type="SUPFAM" id="SSF63411">
    <property type="entry name" value="LuxS/MPP-like metallohydrolase"/>
    <property type="match status" value="2"/>
</dbReference>
<dbReference type="PANTHER" id="PTHR43690:SF17">
    <property type="entry name" value="PROTEIN YHJJ"/>
    <property type="match status" value="1"/>
</dbReference>
<keyword evidence="9" id="KW-1185">Reference proteome</keyword>
<accession>A0ABW7N985</accession>
<reference evidence="8 9" key="1">
    <citation type="journal article" date="2013" name="Int. J. Syst. Evol. Microbiol.">
        <title>Marinoscillum luteum sp. nov., isolated from marine sediment.</title>
        <authorList>
            <person name="Cha I.T."/>
            <person name="Park S.J."/>
            <person name="Kim S.J."/>
            <person name="Kim J.G."/>
            <person name="Jung M.Y."/>
            <person name="Shin K.S."/>
            <person name="Kwon K.K."/>
            <person name="Yang S.H."/>
            <person name="Seo Y.S."/>
            <person name="Rhee S.K."/>
        </authorList>
    </citation>
    <scope>NUCLEOTIDE SEQUENCE [LARGE SCALE GENOMIC DNA]</scope>
    <source>
        <strain evidence="8 9">KCTC 23939</strain>
    </source>
</reference>
<evidence type="ECO:0000259" key="7">
    <source>
        <dbReference type="Pfam" id="PF05193"/>
    </source>
</evidence>
<feature type="domain" description="Peptidase M16 C-terminal" evidence="7">
    <location>
        <begin position="169"/>
        <end position="343"/>
    </location>
</feature>